<gene>
    <name evidence="2" type="ORF">KCH_60850</name>
</gene>
<dbReference type="PATRIC" id="fig|1348663.4.peg.5889"/>
<comment type="caution">
    <text evidence="2">The sequence shown here is derived from an EMBL/GenBank/DDBJ whole genome shotgun (WGS) entry which is preliminary data.</text>
</comment>
<dbReference type="Proteomes" id="UP000027178">
    <property type="component" value="Unassembled WGS sequence"/>
</dbReference>
<feature type="region of interest" description="Disordered" evidence="1">
    <location>
        <begin position="554"/>
        <end position="578"/>
    </location>
</feature>
<proteinExistence type="predicted"/>
<keyword evidence="3" id="KW-1185">Reference proteome</keyword>
<dbReference type="eggNOG" id="COG1309">
    <property type="taxonomic scope" value="Bacteria"/>
</dbReference>
<dbReference type="EMBL" id="JNBY01000120">
    <property type="protein sequence ID" value="KDN82135.1"/>
    <property type="molecule type" value="Genomic_DNA"/>
</dbReference>
<feature type="compositionally biased region" description="Basic residues" evidence="1">
    <location>
        <begin position="1"/>
        <end position="19"/>
    </location>
</feature>
<protein>
    <submittedName>
        <fullName evidence="2">Uncharacterized protein</fullName>
    </submittedName>
</protein>
<dbReference type="AlphaFoldDB" id="A0A066YW22"/>
<feature type="region of interest" description="Disordered" evidence="1">
    <location>
        <begin position="1"/>
        <end position="100"/>
    </location>
</feature>
<name>A0A066YW22_9ACTN</name>
<dbReference type="eggNOG" id="COG1413">
    <property type="taxonomic scope" value="Bacteria"/>
</dbReference>
<feature type="compositionally biased region" description="Basic and acidic residues" evidence="1">
    <location>
        <begin position="554"/>
        <end position="566"/>
    </location>
</feature>
<feature type="compositionally biased region" description="Basic residues" evidence="1">
    <location>
        <begin position="54"/>
        <end position="78"/>
    </location>
</feature>
<sequence length="578" mass="64116">MAPPHRARHRRVPAPRRRRDPPAGHRQPPRRRPRPAAPRQPHLVLALRRDPARPARRRRRRPRTPRRPPRPRPPRPARRSLADRPRQRRRTRRGPAAAVHPRVAATPMALLRTEYLLRGVPAVPDEVLVEIVEEVLLPLVRGRGAPAEGPGGKPVAGGCGPRACSTVVDEDTVRYAPADTGRGALERGRGAGYVWALREREAGREAVLDCLRRDTRYDRQSDARHDYLAQLVGALALPLDPLRQLLDSEDQHAHERGDQILAALALTGSVEAREALRQYVRHGRWWQGVLDTLAERCPAPWWDDLAEVALRRLDGAEPEYPSGEPWLRWRELLPEPPRPRPVRRDRPAASDTARLLAVLADGGSHPGERSAAVAALARRPPVPELLPLVPELYTTTPAELGERGLPWLGRAVERLGVAALADARGWALSSRPWLSGLGLSVLARHGEEDDLPLLLAELEREWADRVWCGPDWLADGLARFGPAAAGAAPALHRFWAQTPHSYERPAYLRALTAIRPGGAGAELTESLWDCEYRARLFAVEHAPDGPELRSRLAELRDSPVEPEDVRAAAARRLGGGNG</sequence>
<evidence type="ECO:0000313" key="3">
    <source>
        <dbReference type="Proteomes" id="UP000027178"/>
    </source>
</evidence>
<accession>A0A066YW22</accession>
<evidence type="ECO:0000256" key="1">
    <source>
        <dbReference type="SAM" id="MobiDB-lite"/>
    </source>
</evidence>
<dbReference type="HOGENOM" id="CLU_033895_0_0_11"/>
<evidence type="ECO:0000313" key="2">
    <source>
        <dbReference type="EMBL" id="KDN82135.1"/>
    </source>
</evidence>
<organism evidence="2 3">
    <name type="scientific">Kitasatospora cheerisanensis KCTC 2395</name>
    <dbReference type="NCBI Taxonomy" id="1348663"/>
    <lineage>
        <taxon>Bacteria</taxon>
        <taxon>Bacillati</taxon>
        <taxon>Actinomycetota</taxon>
        <taxon>Actinomycetes</taxon>
        <taxon>Kitasatosporales</taxon>
        <taxon>Streptomycetaceae</taxon>
        <taxon>Kitasatospora</taxon>
    </lineage>
</organism>
<reference evidence="2 3" key="1">
    <citation type="submission" date="2014-05" db="EMBL/GenBank/DDBJ databases">
        <title>Draft Genome Sequence of Kitasatospora cheerisanensis KCTC 2395.</title>
        <authorList>
            <person name="Nam D.H."/>
        </authorList>
    </citation>
    <scope>NUCLEOTIDE SEQUENCE [LARGE SCALE GENOMIC DNA]</scope>
    <source>
        <strain evidence="2 3">KCTC 2395</strain>
    </source>
</reference>